<accession>A0A7Y6PIC3</accession>
<dbReference type="Proteomes" id="UP000524321">
    <property type="component" value="Unassembled WGS sequence"/>
</dbReference>
<sequence length="58" mass="5678">AGAAFATPAASTVGALSFANGEWIGMKRAFQAGILGCIGGIVCMLVLGLPLVMALVGI</sequence>
<keyword evidence="1" id="KW-0812">Transmembrane</keyword>
<gene>
    <name evidence="2" type="ORF">HUV05_23335</name>
</gene>
<keyword evidence="1" id="KW-0472">Membrane</keyword>
<evidence type="ECO:0000313" key="3">
    <source>
        <dbReference type="Proteomes" id="UP000524321"/>
    </source>
</evidence>
<reference evidence="2 3" key="1">
    <citation type="submission" date="2020-04" db="EMBL/GenBank/DDBJ databases">
        <authorList>
            <person name="Pieper L."/>
        </authorList>
    </citation>
    <scope>NUCLEOTIDE SEQUENCE [LARGE SCALE GENOMIC DNA]</scope>
    <source>
        <strain evidence="2 3">B33</strain>
    </source>
</reference>
<protein>
    <submittedName>
        <fullName evidence="2">Uncharacterized protein</fullName>
    </submittedName>
</protein>
<keyword evidence="1" id="KW-1133">Transmembrane helix</keyword>
<feature type="non-terminal residue" evidence="2">
    <location>
        <position position="1"/>
    </location>
</feature>
<comment type="caution">
    <text evidence="2">The sequence shown here is derived from an EMBL/GenBank/DDBJ whole genome shotgun (WGS) entry which is preliminary data.</text>
</comment>
<proteinExistence type="predicted"/>
<organism evidence="2 3">
    <name type="scientific">Phocaeicola vulgatus</name>
    <name type="common">Bacteroides vulgatus</name>
    <dbReference type="NCBI Taxonomy" id="821"/>
    <lineage>
        <taxon>Bacteria</taxon>
        <taxon>Pseudomonadati</taxon>
        <taxon>Bacteroidota</taxon>
        <taxon>Bacteroidia</taxon>
        <taxon>Bacteroidales</taxon>
        <taxon>Bacteroidaceae</taxon>
        <taxon>Phocaeicola</taxon>
    </lineage>
</organism>
<dbReference type="AlphaFoldDB" id="A0A7Y6PIC3"/>
<reference evidence="2 3" key="2">
    <citation type="submission" date="2020-07" db="EMBL/GenBank/DDBJ databases">
        <title>Bacterial metabolism rescues the inhibition of intestinal drug absorption by food and drug additives.</title>
        <authorList>
            <person name="Zou L."/>
            <person name="Spanogiannopoulos P."/>
            <person name="Chien H.-C."/>
            <person name="Pieper L.M."/>
            <person name="Cai W."/>
            <person name="Khuri N."/>
            <person name="Pottel J."/>
            <person name="Vora B."/>
            <person name="Ni Z."/>
            <person name="Tsakalozou E."/>
            <person name="Zhang W."/>
            <person name="Shoichet B.K."/>
            <person name="Giacomini K.M."/>
            <person name="Turnbaugh P.J."/>
        </authorList>
    </citation>
    <scope>NUCLEOTIDE SEQUENCE [LARGE SCALE GENOMIC DNA]</scope>
    <source>
        <strain evidence="2 3">B33</strain>
    </source>
</reference>
<feature type="transmembrane region" description="Helical" evidence="1">
    <location>
        <begin position="29"/>
        <end position="56"/>
    </location>
</feature>
<dbReference type="EMBL" id="JABWDJ010000404">
    <property type="protein sequence ID" value="NVB76370.1"/>
    <property type="molecule type" value="Genomic_DNA"/>
</dbReference>
<evidence type="ECO:0000256" key="1">
    <source>
        <dbReference type="SAM" id="Phobius"/>
    </source>
</evidence>
<name>A0A7Y6PIC3_PHOVU</name>
<evidence type="ECO:0000313" key="2">
    <source>
        <dbReference type="EMBL" id="NVB76370.1"/>
    </source>
</evidence>